<evidence type="ECO:0000313" key="1">
    <source>
        <dbReference type="EMBL" id="KAI5062228.1"/>
    </source>
</evidence>
<accession>A0A9D4Z4L3</accession>
<proteinExistence type="predicted"/>
<sequence length="66" mass="7469">MHEFVAKVYAFETEGGSDDTMSRIHLFPRASLPARQGPPQVQLKLEGANFSRSLRHCSRSTYVGFR</sequence>
<evidence type="ECO:0000313" key="2">
    <source>
        <dbReference type="Proteomes" id="UP000886520"/>
    </source>
</evidence>
<dbReference type="AlphaFoldDB" id="A0A9D4Z4L3"/>
<gene>
    <name evidence="1" type="ORF">GOP47_0022767</name>
</gene>
<organism evidence="1 2">
    <name type="scientific">Adiantum capillus-veneris</name>
    <name type="common">Maidenhair fern</name>
    <dbReference type="NCBI Taxonomy" id="13818"/>
    <lineage>
        <taxon>Eukaryota</taxon>
        <taxon>Viridiplantae</taxon>
        <taxon>Streptophyta</taxon>
        <taxon>Embryophyta</taxon>
        <taxon>Tracheophyta</taxon>
        <taxon>Polypodiopsida</taxon>
        <taxon>Polypodiidae</taxon>
        <taxon>Polypodiales</taxon>
        <taxon>Pteridineae</taxon>
        <taxon>Pteridaceae</taxon>
        <taxon>Vittarioideae</taxon>
        <taxon>Adiantum</taxon>
    </lineage>
</organism>
<comment type="caution">
    <text evidence="1">The sequence shown here is derived from an EMBL/GenBank/DDBJ whole genome shotgun (WGS) entry which is preliminary data.</text>
</comment>
<name>A0A9D4Z4L3_ADICA</name>
<protein>
    <submittedName>
        <fullName evidence="1">Uncharacterized protein</fullName>
    </submittedName>
</protein>
<dbReference type="EMBL" id="JABFUD020000022">
    <property type="protein sequence ID" value="KAI5062228.1"/>
    <property type="molecule type" value="Genomic_DNA"/>
</dbReference>
<keyword evidence="2" id="KW-1185">Reference proteome</keyword>
<reference evidence="1" key="1">
    <citation type="submission" date="2021-01" db="EMBL/GenBank/DDBJ databases">
        <title>Adiantum capillus-veneris genome.</title>
        <authorList>
            <person name="Fang Y."/>
            <person name="Liao Q."/>
        </authorList>
    </citation>
    <scope>NUCLEOTIDE SEQUENCE</scope>
    <source>
        <strain evidence="1">H3</strain>
        <tissue evidence="1">Leaf</tissue>
    </source>
</reference>
<dbReference type="Proteomes" id="UP000886520">
    <property type="component" value="Chromosome 22"/>
</dbReference>